<dbReference type="KEGG" id="sng:SNE_A09350"/>
<dbReference type="InterPro" id="IPR022337">
    <property type="entry name" value="Inositol_monophosphatase_SuhB"/>
</dbReference>
<reference key="1">
    <citation type="journal article" date="2011" name="Mol. Biol. Evol.">
        <title>Unity in variety -- the pan-genome of the Chlamydiae.</title>
        <authorList>
            <person name="Collingro A."/>
            <person name="Tischler P."/>
            <person name="Weinmaier T."/>
            <person name="Penz T."/>
            <person name="Heinz E."/>
            <person name="Brunham R.C."/>
            <person name="Read T.D."/>
            <person name="Bavoil P.M."/>
            <person name="Sachse K."/>
            <person name="Kahane S."/>
            <person name="Friedman M.G."/>
            <person name="Rattei T."/>
            <person name="Myers G.S.A."/>
            <person name="Horn M."/>
        </authorList>
    </citation>
    <scope>NUCLEOTIDE SEQUENCE</scope>
    <source>
        <strain>Z</strain>
    </source>
</reference>
<dbReference type="InterPro" id="IPR020550">
    <property type="entry name" value="Inositol_monophosphatase_CS"/>
</dbReference>
<dbReference type="PROSITE" id="PS00629">
    <property type="entry name" value="IMP_1"/>
    <property type="match status" value="1"/>
</dbReference>
<evidence type="ECO:0000256" key="8">
    <source>
        <dbReference type="RuleBase" id="RU364068"/>
    </source>
</evidence>
<keyword evidence="4 7" id="KW-0479">Metal-binding</keyword>
<dbReference type="InterPro" id="IPR020583">
    <property type="entry name" value="Inositol_monoP_metal-BS"/>
</dbReference>
<comment type="similarity">
    <text evidence="3 8">Belongs to the inositol monophosphatase superfamily.</text>
</comment>
<dbReference type="CDD" id="cd01639">
    <property type="entry name" value="IMPase"/>
    <property type="match status" value="1"/>
</dbReference>
<dbReference type="GO" id="GO:0046872">
    <property type="term" value="F:metal ion binding"/>
    <property type="evidence" value="ECO:0007669"/>
    <property type="project" value="UniProtKB-KW"/>
</dbReference>
<dbReference type="Gene3D" id="3.30.540.10">
    <property type="entry name" value="Fructose-1,6-Bisphosphatase, subunit A, domain 1"/>
    <property type="match status" value="1"/>
</dbReference>
<keyword evidence="5 8" id="KW-0378">Hydrolase</keyword>
<feature type="binding site" evidence="7">
    <location>
        <position position="96"/>
    </location>
    <ligand>
        <name>Mg(2+)</name>
        <dbReference type="ChEBI" id="CHEBI:18420"/>
        <label>1</label>
        <note>catalytic</note>
    </ligand>
</feature>
<feature type="binding site" evidence="7">
    <location>
        <position position="97"/>
    </location>
    <ligand>
        <name>Mg(2+)</name>
        <dbReference type="ChEBI" id="CHEBI:18420"/>
        <label>1</label>
        <note>catalytic</note>
    </ligand>
</feature>
<dbReference type="FunFam" id="3.30.540.10:FF:000003">
    <property type="entry name" value="Inositol-1-monophosphatase"/>
    <property type="match status" value="1"/>
</dbReference>
<feature type="binding site" evidence="7">
    <location>
        <position position="77"/>
    </location>
    <ligand>
        <name>Mg(2+)</name>
        <dbReference type="ChEBI" id="CHEBI:18420"/>
        <label>1</label>
        <note>catalytic</note>
    </ligand>
</feature>
<keyword evidence="10" id="KW-1185">Reference proteome</keyword>
<dbReference type="GO" id="GO:0007165">
    <property type="term" value="P:signal transduction"/>
    <property type="evidence" value="ECO:0007669"/>
    <property type="project" value="TreeGrafter"/>
</dbReference>
<evidence type="ECO:0000256" key="6">
    <source>
        <dbReference type="ARBA" id="ARBA00022842"/>
    </source>
</evidence>
<evidence type="ECO:0000256" key="7">
    <source>
        <dbReference type="PIRSR" id="PIRSR600760-2"/>
    </source>
</evidence>
<keyword evidence="6 7" id="KW-0460">Magnesium</keyword>
<proteinExistence type="inferred from homology"/>
<dbReference type="PANTHER" id="PTHR20854">
    <property type="entry name" value="INOSITOL MONOPHOSPHATASE"/>
    <property type="match status" value="1"/>
</dbReference>
<dbReference type="eggNOG" id="COG0483">
    <property type="taxonomic scope" value="Bacteria"/>
</dbReference>
<gene>
    <name evidence="9" type="primary">suhB</name>
    <name evidence="9" type="ordered locus">SNE_A09350</name>
</gene>
<evidence type="ECO:0000313" key="9">
    <source>
        <dbReference type="EMBL" id="CCB88812.1"/>
    </source>
</evidence>
<dbReference type="InterPro" id="IPR000760">
    <property type="entry name" value="Inositol_monophosphatase-like"/>
</dbReference>
<evidence type="ECO:0000256" key="1">
    <source>
        <dbReference type="ARBA" id="ARBA00001033"/>
    </source>
</evidence>
<organism evidence="9 10">
    <name type="scientific">Simkania negevensis (strain ATCC VR-1471 / DSM 27360 / Z)</name>
    <dbReference type="NCBI Taxonomy" id="331113"/>
    <lineage>
        <taxon>Bacteria</taxon>
        <taxon>Pseudomonadati</taxon>
        <taxon>Chlamydiota</taxon>
        <taxon>Chlamydiia</taxon>
        <taxon>Parachlamydiales</taxon>
        <taxon>Simkaniaceae</taxon>
        <taxon>Simkania</taxon>
    </lineage>
</organism>
<dbReference type="SUPFAM" id="SSF56655">
    <property type="entry name" value="Carbohydrate phosphatase"/>
    <property type="match status" value="1"/>
</dbReference>
<feature type="binding site" evidence="7">
    <location>
        <position position="222"/>
    </location>
    <ligand>
        <name>Mg(2+)</name>
        <dbReference type="ChEBI" id="CHEBI:18420"/>
        <label>1</label>
        <note>catalytic</note>
    </ligand>
</feature>
<dbReference type="HOGENOM" id="CLU_044118_0_4_0"/>
<dbReference type="RefSeq" id="WP_013943279.1">
    <property type="nucleotide sequence ID" value="NC_015713.1"/>
</dbReference>
<feature type="binding site" evidence="7">
    <location>
        <position position="94"/>
    </location>
    <ligand>
        <name>Mg(2+)</name>
        <dbReference type="ChEBI" id="CHEBI:18420"/>
        <label>1</label>
        <note>catalytic</note>
    </ligand>
</feature>
<evidence type="ECO:0000313" key="10">
    <source>
        <dbReference type="Proteomes" id="UP000000496"/>
    </source>
</evidence>
<dbReference type="EMBL" id="FR872582">
    <property type="protein sequence ID" value="CCB88812.1"/>
    <property type="molecule type" value="Genomic_DNA"/>
</dbReference>
<dbReference type="InterPro" id="IPR033942">
    <property type="entry name" value="IMPase"/>
</dbReference>
<dbReference type="GO" id="GO:0008934">
    <property type="term" value="F:inositol monophosphate 1-phosphatase activity"/>
    <property type="evidence" value="ECO:0007669"/>
    <property type="project" value="InterPro"/>
</dbReference>
<evidence type="ECO:0000256" key="4">
    <source>
        <dbReference type="ARBA" id="ARBA00022723"/>
    </source>
</evidence>
<dbReference type="Proteomes" id="UP000000496">
    <property type="component" value="Chromosome gsn.131"/>
</dbReference>
<accession>F8L4V0</accession>
<comment type="catalytic activity">
    <reaction evidence="1 8">
        <text>a myo-inositol phosphate + H2O = myo-inositol + phosphate</text>
        <dbReference type="Rhea" id="RHEA:24056"/>
        <dbReference type="ChEBI" id="CHEBI:15377"/>
        <dbReference type="ChEBI" id="CHEBI:17268"/>
        <dbReference type="ChEBI" id="CHEBI:43474"/>
        <dbReference type="ChEBI" id="CHEBI:84139"/>
        <dbReference type="EC" id="3.1.3.25"/>
    </reaction>
</comment>
<sequence>MDKQLDLPNLLRSRLTMVATLAAMKAGELLKKAFGTSPEFTTKEGRHNLVTEWDNKAERLIIDFIKTHFPEHRFLAEESGESGEAREGIQWIIDPLDGTVNFVHSIPMFSVSIAAAVQNEVLAGAIYNPMVDELFIAEKNNGAYLNGTRLKVTKTAVLDSAICATGFPYNVHENPLCCLDHFNTFAKMGIPLRRIGSAALDLAYVAAGRYDGFWEVSLRPWDYAAGKLILEEAGGTFTNFKGERYKTFEEGPIVASNGILHDQILKNIKATLEKSNKE</sequence>
<evidence type="ECO:0000256" key="3">
    <source>
        <dbReference type="ARBA" id="ARBA00009759"/>
    </source>
</evidence>
<comment type="cofactor">
    <cofactor evidence="2 7 8">
        <name>Mg(2+)</name>
        <dbReference type="ChEBI" id="CHEBI:18420"/>
    </cofactor>
</comment>
<dbReference type="PROSITE" id="PS00630">
    <property type="entry name" value="IMP_2"/>
    <property type="match status" value="1"/>
</dbReference>
<dbReference type="PRINTS" id="PR00377">
    <property type="entry name" value="IMPHPHTASES"/>
</dbReference>
<reference evidence="9 10" key="2">
    <citation type="journal article" date="2011" name="Mol. Biol. Evol.">
        <title>Unity in variety--the pan-genome of the Chlamydiae.</title>
        <authorList>
            <person name="Collingro A."/>
            <person name="Tischler P."/>
            <person name="Weinmaier T."/>
            <person name="Penz T."/>
            <person name="Heinz E."/>
            <person name="Brunham R.C."/>
            <person name="Read T.D."/>
            <person name="Bavoil P.M."/>
            <person name="Sachse K."/>
            <person name="Kahane S."/>
            <person name="Friedman M.G."/>
            <person name="Rattei T."/>
            <person name="Myers G.S."/>
            <person name="Horn M."/>
        </authorList>
    </citation>
    <scope>NUCLEOTIDE SEQUENCE [LARGE SCALE GENOMIC DNA]</scope>
    <source>
        <strain evidence="10">ATCC VR-1471 / Z</strain>
    </source>
</reference>
<dbReference type="Pfam" id="PF00459">
    <property type="entry name" value="Inositol_P"/>
    <property type="match status" value="1"/>
</dbReference>
<dbReference type="PRINTS" id="PR01959">
    <property type="entry name" value="SBIMPHPHTASE"/>
</dbReference>
<evidence type="ECO:0000256" key="2">
    <source>
        <dbReference type="ARBA" id="ARBA00001946"/>
    </source>
</evidence>
<dbReference type="STRING" id="331113.SNE_A09350"/>
<dbReference type="EC" id="3.1.3.25" evidence="8"/>
<protein>
    <recommendedName>
        <fullName evidence="8">Inositol-1-monophosphatase</fullName>
        <ecNumber evidence="8">3.1.3.25</ecNumber>
    </recommendedName>
</protein>
<dbReference type="PANTHER" id="PTHR20854:SF4">
    <property type="entry name" value="INOSITOL-1-MONOPHOSPHATASE-RELATED"/>
    <property type="match status" value="1"/>
</dbReference>
<dbReference type="AlphaFoldDB" id="F8L4V0"/>
<dbReference type="GO" id="GO:0006020">
    <property type="term" value="P:inositol metabolic process"/>
    <property type="evidence" value="ECO:0007669"/>
    <property type="project" value="TreeGrafter"/>
</dbReference>
<evidence type="ECO:0000256" key="5">
    <source>
        <dbReference type="ARBA" id="ARBA00022801"/>
    </source>
</evidence>
<dbReference type="GO" id="GO:0046854">
    <property type="term" value="P:phosphatidylinositol phosphate biosynthetic process"/>
    <property type="evidence" value="ECO:0007669"/>
    <property type="project" value="InterPro"/>
</dbReference>
<name>F8L4V0_SIMNZ</name>
<dbReference type="Gene3D" id="3.40.190.80">
    <property type="match status" value="1"/>
</dbReference>